<dbReference type="AlphaFoldDB" id="C7MUY4"/>
<dbReference type="InterPro" id="IPR036188">
    <property type="entry name" value="FAD/NAD-bd_sf"/>
</dbReference>
<dbReference type="GO" id="GO:0004497">
    <property type="term" value="F:monooxygenase activity"/>
    <property type="evidence" value="ECO:0007669"/>
    <property type="project" value="UniProtKB-KW"/>
</dbReference>
<proteinExistence type="predicted"/>
<dbReference type="eggNOG" id="COG0654">
    <property type="taxonomic scope" value="Bacteria"/>
</dbReference>
<evidence type="ECO:0000313" key="8">
    <source>
        <dbReference type="Proteomes" id="UP000000841"/>
    </source>
</evidence>
<keyword evidence="2" id="KW-0285">Flavoprotein</keyword>
<reference evidence="7 8" key="1">
    <citation type="journal article" date="2009" name="Stand. Genomic Sci.">
        <title>Complete genome sequence of Saccharomonospora viridis type strain (P101).</title>
        <authorList>
            <person name="Pati A."/>
            <person name="Sikorski J."/>
            <person name="Nolan M."/>
            <person name="Lapidus A."/>
            <person name="Copeland A."/>
            <person name="Glavina Del Rio T."/>
            <person name="Lucas S."/>
            <person name="Chen F."/>
            <person name="Tice H."/>
            <person name="Pitluck S."/>
            <person name="Cheng J.F."/>
            <person name="Chertkov O."/>
            <person name="Brettin T."/>
            <person name="Han C."/>
            <person name="Detter J.C."/>
            <person name="Kuske C."/>
            <person name="Bruce D."/>
            <person name="Goodwin L."/>
            <person name="Chain P."/>
            <person name="D'haeseleer P."/>
            <person name="Chen A."/>
            <person name="Palaniappan K."/>
            <person name="Ivanova N."/>
            <person name="Mavromatis K."/>
            <person name="Mikhailova N."/>
            <person name="Rohde M."/>
            <person name="Tindall B.J."/>
            <person name="Goker M."/>
            <person name="Bristow J."/>
            <person name="Eisen J.A."/>
            <person name="Markowitz V."/>
            <person name="Hugenholtz P."/>
            <person name="Kyrpides N.C."/>
            <person name="Klenk H.P."/>
        </authorList>
    </citation>
    <scope>NUCLEOTIDE SEQUENCE [LARGE SCALE GENOMIC DNA]</scope>
    <source>
        <strain evidence="8">ATCC 15386 / DSM 43017 / JCM 3036 / NBRC 12207 / P101</strain>
    </source>
</reference>
<dbReference type="PANTHER" id="PTHR13789:SF318">
    <property type="entry name" value="GERANYLGERANYL DIPHOSPHATE REDUCTASE"/>
    <property type="match status" value="1"/>
</dbReference>
<dbReference type="InterPro" id="IPR050493">
    <property type="entry name" value="FAD-dep_Monooxygenase_BioMet"/>
</dbReference>
<sequence>MEARVIGGGIGGLAAAVGLTRTGWQVTVDERATALSDDGTGLGMWPQAVAALGQLGLADELRRRGAPQEPGSILRPDGRRLVTVDTERLRRRTGETVYVVPRPQLLTLLFEALPEGTVRFGRPGPDPLECDADVVVGADGAHSAVRTRLFGPTYALRPTGYTVWRGVAATGVEQAGEVWGPAAKFGYSPLRNGRTNFYAVLPTPTERRSPDVEWELLWHRFGRWAEPVPSVLRSADPARALRHSLTHLAPALPRYVTGRTALLGDAAHTMTPDLGQGACQALLDGLVLARCLANVSSRAEVPAALADYDRLRRRPTQRIAAASRWLGRLSVLRHGTGVRDAVVTAAGKLVE</sequence>
<keyword evidence="8" id="KW-1185">Reference proteome</keyword>
<dbReference type="SUPFAM" id="SSF54373">
    <property type="entry name" value="FAD-linked reductases, C-terminal domain"/>
    <property type="match status" value="1"/>
</dbReference>
<dbReference type="Pfam" id="PF01494">
    <property type="entry name" value="FAD_binding_3"/>
    <property type="match status" value="2"/>
</dbReference>
<feature type="domain" description="FAD-binding" evidence="6">
    <location>
        <begin position="117"/>
        <end position="320"/>
    </location>
</feature>
<dbReference type="EMBL" id="CP001683">
    <property type="protein sequence ID" value="ACU96936.1"/>
    <property type="molecule type" value="Genomic_DNA"/>
</dbReference>
<evidence type="ECO:0000313" key="7">
    <source>
        <dbReference type="EMBL" id="ACU96936.1"/>
    </source>
</evidence>
<evidence type="ECO:0000256" key="5">
    <source>
        <dbReference type="ARBA" id="ARBA00023033"/>
    </source>
</evidence>
<evidence type="ECO:0000256" key="4">
    <source>
        <dbReference type="ARBA" id="ARBA00023002"/>
    </source>
</evidence>
<dbReference type="SUPFAM" id="SSF51905">
    <property type="entry name" value="FAD/NAD(P)-binding domain"/>
    <property type="match status" value="1"/>
</dbReference>
<dbReference type="RefSeq" id="WP_015786249.1">
    <property type="nucleotide sequence ID" value="NC_013159.1"/>
</dbReference>
<dbReference type="Proteomes" id="UP000000841">
    <property type="component" value="Chromosome"/>
</dbReference>
<keyword evidence="5" id="KW-0503">Monooxygenase</keyword>
<accession>C7MUY4</accession>
<dbReference type="GO" id="GO:0071949">
    <property type="term" value="F:FAD binding"/>
    <property type="evidence" value="ECO:0007669"/>
    <property type="project" value="InterPro"/>
</dbReference>
<dbReference type="KEGG" id="svi:Svir_19150"/>
<evidence type="ECO:0000259" key="6">
    <source>
        <dbReference type="Pfam" id="PF01494"/>
    </source>
</evidence>
<gene>
    <name evidence="7" type="ordered locus">Svir_19150</name>
</gene>
<protein>
    <submittedName>
        <fullName evidence="7">2-polyprenyl-6-methoxyphenol hydroxylase-like oxidoreductase</fullName>
    </submittedName>
</protein>
<dbReference type="STRING" id="471857.Svir_19150"/>
<keyword evidence="4" id="KW-0560">Oxidoreductase</keyword>
<keyword evidence="3" id="KW-0274">FAD</keyword>
<dbReference type="HOGENOM" id="CLU_009665_19_5_11"/>
<dbReference type="InterPro" id="IPR002938">
    <property type="entry name" value="FAD-bd"/>
</dbReference>
<dbReference type="PRINTS" id="PR00420">
    <property type="entry name" value="RNGMNOXGNASE"/>
</dbReference>
<evidence type="ECO:0000256" key="3">
    <source>
        <dbReference type="ARBA" id="ARBA00022827"/>
    </source>
</evidence>
<comment type="cofactor">
    <cofactor evidence="1">
        <name>FAD</name>
        <dbReference type="ChEBI" id="CHEBI:57692"/>
    </cofactor>
</comment>
<feature type="domain" description="FAD-binding" evidence="6">
    <location>
        <begin position="4"/>
        <end position="114"/>
    </location>
</feature>
<dbReference type="Gene3D" id="3.50.50.60">
    <property type="entry name" value="FAD/NAD(P)-binding domain"/>
    <property type="match status" value="1"/>
</dbReference>
<name>C7MUY4_SACVD</name>
<evidence type="ECO:0000256" key="1">
    <source>
        <dbReference type="ARBA" id="ARBA00001974"/>
    </source>
</evidence>
<organism evidence="7 8">
    <name type="scientific">Saccharomonospora viridis (strain ATCC 15386 / DSM 43017 / JCM 3036 / CCUG 5913 / NBRC 12207 / NCIMB 9602 / P101)</name>
    <name type="common">Thermoactinomyces viridis</name>
    <dbReference type="NCBI Taxonomy" id="471857"/>
    <lineage>
        <taxon>Bacteria</taxon>
        <taxon>Bacillati</taxon>
        <taxon>Actinomycetota</taxon>
        <taxon>Actinomycetes</taxon>
        <taxon>Pseudonocardiales</taxon>
        <taxon>Pseudonocardiaceae</taxon>
        <taxon>Saccharomonospora</taxon>
    </lineage>
</organism>
<dbReference type="PANTHER" id="PTHR13789">
    <property type="entry name" value="MONOOXYGENASE"/>
    <property type="match status" value="1"/>
</dbReference>
<evidence type="ECO:0000256" key="2">
    <source>
        <dbReference type="ARBA" id="ARBA00022630"/>
    </source>
</evidence>